<evidence type="ECO:0000313" key="3">
    <source>
        <dbReference type="WBParaSite" id="nRc.2.0.1.t13279-RA"/>
    </source>
</evidence>
<accession>A0A915IHJ6</accession>
<reference evidence="3" key="1">
    <citation type="submission" date="2022-11" db="UniProtKB">
        <authorList>
            <consortium name="WormBaseParasite"/>
        </authorList>
    </citation>
    <scope>IDENTIFICATION</scope>
</reference>
<keyword evidence="2" id="KW-1185">Reference proteome</keyword>
<name>A0A915IHJ6_ROMCU</name>
<dbReference type="WBParaSite" id="nRc.2.0.1.t13279-RA">
    <property type="protein sequence ID" value="nRc.2.0.1.t13279-RA"/>
    <property type="gene ID" value="nRc.2.0.1.g13279"/>
</dbReference>
<feature type="region of interest" description="Disordered" evidence="1">
    <location>
        <begin position="15"/>
        <end position="43"/>
    </location>
</feature>
<proteinExistence type="predicted"/>
<sequence>MQEQRKNMLIESAVGAAAVAGRSPTRGDDGNEGAGRRRKNRSNRLCGCSPLLLLLPRVAPPDISERSEWARDEMLSLSPEVQGTHKEGHLDKTENRFYV</sequence>
<evidence type="ECO:0000256" key="1">
    <source>
        <dbReference type="SAM" id="MobiDB-lite"/>
    </source>
</evidence>
<protein>
    <submittedName>
        <fullName evidence="3">Uncharacterized protein</fullName>
    </submittedName>
</protein>
<feature type="compositionally biased region" description="Basic and acidic residues" evidence="1">
    <location>
        <begin position="83"/>
        <end position="99"/>
    </location>
</feature>
<dbReference type="Proteomes" id="UP000887565">
    <property type="component" value="Unplaced"/>
</dbReference>
<evidence type="ECO:0000313" key="2">
    <source>
        <dbReference type="Proteomes" id="UP000887565"/>
    </source>
</evidence>
<feature type="region of interest" description="Disordered" evidence="1">
    <location>
        <begin position="80"/>
        <end position="99"/>
    </location>
</feature>
<dbReference type="AlphaFoldDB" id="A0A915IHJ6"/>
<organism evidence="2 3">
    <name type="scientific">Romanomermis culicivorax</name>
    <name type="common">Nematode worm</name>
    <dbReference type="NCBI Taxonomy" id="13658"/>
    <lineage>
        <taxon>Eukaryota</taxon>
        <taxon>Metazoa</taxon>
        <taxon>Ecdysozoa</taxon>
        <taxon>Nematoda</taxon>
        <taxon>Enoplea</taxon>
        <taxon>Dorylaimia</taxon>
        <taxon>Mermithida</taxon>
        <taxon>Mermithoidea</taxon>
        <taxon>Mermithidae</taxon>
        <taxon>Romanomermis</taxon>
    </lineage>
</organism>